<keyword evidence="3" id="KW-1185">Reference proteome</keyword>
<evidence type="ECO:0000256" key="1">
    <source>
        <dbReference type="SAM" id="Phobius"/>
    </source>
</evidence>
<gene>
    <name evidence="2" type="ORF">SAMN04489743_3995</name>
</gene>
<evidence type="ECO:0000313" key="2">
    <source>
        <dbReference type="EMBL" id="SDT61907.1"/>
    </source>
</evidence>
<name>A0A1H2BV26_9MICC</name>
<protein>
    <submittedName>
        <fullName evidence="2">Uncharacterized protein</fullName>
    </submittedName>
</protein>
<feature type="transmembrane region" description="Helical" evidence="1">
    <location>
        <begin position="20"/>
        <end position="38"/>
    </location>
</feature>
<keyword evidence="1" id="KW-1133">Transmembrane helix</keyword>
<reference evidence="3" key="1">
    <citation type="submission" date="2016-10" db="EMBL/GenBank/DDBJ databases">
        <authorList>
            <person name="Varghese N."/>
            <person name="Submissions S."/>
        </authorList>
    </citation>
    <scope>NUCLEOTIDE SEQUENCE [LARGE SCALE GENOMIC DNA]</scope>
    <source>
        <strain evidence="3">IMMIB L-1606</strain>
    </source>
</reference>
<organism evidence="2 3">
    <name type="scientific">Pseudarthrobacter equi</name>
    <dbReference type="NCBI Taxonomy" id="728066"/>
    <lineage>
        <taxon>Bacteria</taxon>
        <taxon>Bacillati</taxon>
        <taxon>Actinomycetota</taxon>
        <taxon>Actinomycetes</taxon>
        <taxon>Micrococcales</taxon>
        <taxon>Micrococcaceae</taxon>
        <taxon>Pseudarthrobacter</taxon>
    </lineage>
</organism>
<sequence>MERVWHGSHRKGQAKMWQLAFVWCVLGLVSISVLMTSLPL</sequence>
<dbReference type="AlphaFoldDB" id="A0A1H2BV26"/>
<dbReference type="Proteomes" id="UP000198751">
    <property type="component" value="Chromosome I"/>
</dbReference>
<accession>A0A1H2BV26</accession>
<evidence type="ECO:0000313" key="3">
    <source>
        <dbReference type="Proteomes" id="UP000198751"/>
    </source>
</evidence>
<keyword evidence="1" id="KW-0812">Transmembrane</keyword>
<proteinExistence type="predicted"/>
<keyword evidence="1" id="KW-0472">Membrane</keyword>
<dbReference type="EMBL" id="LT629779">
    <property type="protein sequence ID" value="SDT61907.1"/>
    <property type="molecule type" value="Genomic_DNA"/>
</dbReference>